<dbReference type="SUPFAM" id="SSF46785">
    <property type="entry name" value="Winged helix' DNA-binding domain"/>
    <property type="match status" value="1"/>
</dbReference>
<evidence type="ECO:0000313" key="3">
    <source>
        <dbReference type="EMBL" id="CAB3981459.1"/>
    </source>
</evidence>
<dbReference type="InterPro" id="IPR036390">
    <property type="entry name" value="WH_DNA-bd_sf"/>
</dbReference>
<comment type="caution">
    <text evidence="3">The sequence shown here is derived from an EMBL/GenBank/DDBJ whole genome shotgun (WGS) entry which is preliminary data.</text>
</comment>
<evidence type="ECO:0000313" key="4">
    <source>
        <dbReference type="Proteomes" id="UP001152795"/>
    </source>
</evidence>
<comment type="subcellular location">
    <subcellularLocation>
        <location evidence="2">Nucleus</location>
    </subcellularLocation>
</comment>
<evidence type="ECO:0000256" key="2">
    <source>
        <dbReference type="PROSITE-ProRule" id="PRU00089"/>
    </source>
</evidence>
<dbReference type="PROSITE" id="PS50039">
    <property type="entry name" value="FORK_HEAD_3"/>
    <property type="match status" value="1"/>
</dbReference>
<dbReference type="InterPro" id="IPR018122">
    <property type="entry name" value="TF_fork_head_CS_1"/>
</dbReference>
<dbReference type="PANTHER" id="PTHR11829:SF343">
    <property type="entry name" value="FORK-HEAD DOMAIN-CONTAINING PROTEIN"/>
    <property type="match status" value="1"/>
</dbReference>
<dbReference type="Pfam" id="PF00250">
    <property type="entry name" value="Forkhead"/>
    <property type="match status" value="1"/>
</dbReference>
<organism evidence="3 4">
    <name type="scientific">Paramuricea clavata</name>
    <name type="common">Red gorgonian</name>
    <name type="synonym">Violescent sea-whip</name>
    <dbReference type="NCBI Taxonomy" id="317549"/>
    <lineage>
        <taxon>Eukaryota</taxon>
        <taxon>Metazoa</taxon>
        <taxon>Cnidaria</taxon>
        <taxon>Anthozoa</taxon>
        <taxon>Octocorallia</taxon>
        <taxon>Malacalcyonacea</taxon>
        <taxon>Plexauridae</taxon>
        <taxon>Paramuricea</taxon>
    </lineage>
</organism>
<dbReference type="Gene3D" id="1.10.10.10">
    <property type="entry name" value="Winged helix-like DNA-binding domain superfamily/Winged helix DNA-binding domain"/>
    <property type="match status" value="1"/>
</dbReference>
<dbReference type="GO" id="GO:0005634">
    <property type="term" value="C:nucleus"/>
    <property type="evidence" value="ECO:0007669"/>
    <property type="project" value="UniProtKB-SubCell"/>
</dbReference>
<dbReference type="InterPro" id="IPR001766">
    <property type="entry name" value="Fork_head_dom"/>
</dbReference>
<dbReference type="GO" id="GO:0000978">
    <property type="term" value="F:RNA polymerase II cis-regulatory region sequence-specific DNA binding"/>
    <property type="evidence" value="ECO:0007669"/>
    <property type="project" value="TreeGrafter"/>
</dbReference>
<dbReference type="PROSITE" id="PS00657">
    <property type="entry name" value="FORK_HEAD_1"/>
    <property type="match status" value="1"/>
</dbReference>
<dbReference type="GO" id="GO:0000981">
    <property type="term" value="F:DNA-binding transcription factor activity, RNA polymerase II-specific"/>
    <property type="evidence" value="ECO:0007669"/>
    <property type="project" value="TreeGrafter"/>
</dbReference>
<dbReference type="InterPro" id="IPR036388">
    <property type="entry name" value="WH-like_DNA-bd_sf"/>
</dbReference>
<accession>A0A7D9HCM7</accession>
<dbReference type="AlphaFoldDB" id="A0A7D9HCM7"/>
<dbReference type="PANTHER" id="PTHR11829">
    <property type="entry name" value="FORKHEAD BOX PROTEIN"/>
    <property type="match status" value="1"/>
</dbReference>
<dbReference type="GO" id="GO:0030154">
    <property type="term" value="P:cell differentiation"/>
    <property type="evidence" value="ECO:0007669"/>
    <property type="project" value="TreeGrafter"/>
</dbReference>
<dbReference type="EMBL" id="CACRXK020000391">
    <property type="protein sequence ID" value="CAB3981459.1"/>
    <property type="molecule type" value="Genomic_DNA"/>
</dbReference>
<reference evidence="3" key="1">
    <citation type="submission" date="2020-04" db="EMBL/GenBank/DDBJ databases">
        <authorList>
            <person name="Alioto T."/>
            <person name="Alioto T."/>
            <person name="Gomez Garrido J."/>
        </authorList>
    </citation>
    <scope>NUCLEOTIDE SEQUENCE</scope>
    <source>
        <strain evidence="3">A484AB</strain>
    </source>
</reference>
<dbReference type="InterPro" id="IPR050211">
    <property type="entry name" value="FOX_domain-containing"/>
</dbReference>
<name>A0A7D9HCM7_PARCT</name>
<dbReference type="OrthoDB" id="5402974at2759"/>
<gene>
    <name evidence="3" type="ORF">PACLA_8A076168</name>
</gene>
<dbReference type="Proteomes" id="UP001152795">
    <property type="component" value="Unassembled WGS sequence"/>
</dbReference>
<evidence type="ECO:0000256" key="1">
    <source>
        <dbReference type="ARBA" id="ARBA00023125"/>
    </source>
</evidence>
<dbReference type="FunFam" id="1.10.10.10:FF:000135">
    <property type="entry name" value="forkhead box protein G1"/>
    <property type="match status" value="1"/>
</dbReference>
<sequence>MTSYINDSNLSSSHHNKPPLSYIALITLAIKNSPLQMATLNEVYQYIIANFPYFQENRQKWQNTVRHNLSLNDCFVKIPRRLLGIPGKGNFWALHPQAGGMFNHGSLLRRRRRFRSKTSSRSKSSPGYEVGLGRNPASIHHIDSKHHFDLYGAQNDCMNFNPDSIDLTTEGVKMLYRNYETQDRSLVPSPQYPPLSYHTLYGWNVLPNYSCHMNF</sequence>
<dbReference type="SMART" id="SM00339">
    <property type="entry name" value="FH"/>
    <property type="match status" value="1"/>
</dbReference>
<keyword evidence="4" id="KW-1185">Reference proteome</keyword>
<feature type="DNA-binding region" description="Fork-head" evidence="2">
    <location>
        <begin position="17"/>
        <end position="112"/>
    </location>
</feature>
<keyword evidence="1 2" id="KW-0238">DNA-binding</keyword>
<keyword evidence="2" id="KW-0539">Nucleus</keyword>
<dbReference type="PRINTS" id="PR00053">
    <property type="entry name" value="FORKHEAD"/>
</dbReference>
<protein>
    <submittedName>
        <fullName evidence="3">Forkhead box D1</fullName>
    </submittedName>
</protein>
<proteinExistence type="predicted"/>
<dbReference type="GO" id="GO:0009653">
    <property type="term" value="P:anatomical structure morphogenesis"/>
    <property type="evidence" value="ECO:0007669"/>
    <property type="project" value="TreeGrafter"/>
</dbReference>